<feature type="domain" description="Pseudouridine synthase II N-terminal" evidence="6">
    <location>
        <begin position="54"/>
        <end position="214"/>
    </location>
</feature>
<dbReference type="PANTHER" id="PTHR13767:SF2">
    <property type="entry name" value="PSEUDOURIDYLATE SYNTHASE TRUB1"/>
    <property type="match status" value="1"/>
</dbReference>
<dbReference type="GO" id="GO:0160148">
    <property type="term" value="F:tRNA pseudouridine(55) synthase activity"/>
    <property type="evidence" value="ECO:0007669"/>
    <property type="project" value="UniProtKB-EC"/>
</dbReference>
<dbReference type="SUPFAM" id="SSF55120">
    <property type="entry name" value="Pseudouridine synthase"/>
    <property type="match status" value="1"/>
</dbReference>
<name>A0A3S4WFE1_9ACTO</name>
<dbReference type="HAMAP" id="MF_01080">
    <property type="entry name" value="TruB_bact"/>
    <property type="match status" value="1"/>
</dbReference>
<evidence type="ECO:0000313" key="9">
    <source>
        <dbReference type="Proteomes" id="UP000269542"/>
    </source>
</evidence>
<comment type="function">
    <text evidence="5">Responsible for synthesis of pseudouridine from uracil-55 in the psi GC loop of transfer RNAs.</text>
</comment>
<comment type="catalytic activity">
    <reaction evidence="1 5">
        <text>uridine(55) in tRNA = pseudouridine(55) in tRNA</text>
        <dbReference type="Rhea" id="RHEA:42532"/>
        <dbReference type="Rhea" id="RHEA-COMP:10101"/>
        <dbReference type="Rhea" id="RHEA-COMP:10102"/>
        <dbReference type="ChEBI" id="CHEBI:65314"/>
        <dbReference type="ChEBI" id="CHEBI:65315"/>
        <dbReference type="EC" id="5.4.99.25"/>
    </reaction>
</comment>
<organism evidence="8 9">
    <name type="scientific">Trueperella bialowiezensis</name>
    <dbReference type="NCBI Taxonomy" id="312285"/>
    <lineage>
        <taxon>Bacteria</taxon>
        <taxon>Bacillati</taxon>
        <taxon>Actinomycetota</taxon>
        <taxon>Actinomycetes</taxon>
        <taxon>Actinomycetales</taxon>
        <taxon>Actinomycetaceae</taxon>
        <taxon>Trueperella</taxon>
    </lineage>
</organism>
<dbReference type="InterPro" id="IPR032819">
    <property type="entry name" value="TruB_C"/>
</dbReference>
<dbReference type="GO" id="GO:0003723">
    <property type="term" value="F:RNA binding"/>
    <property type="evidence" value="ECO:0007669"/>
    <property type="project" value="InterPro"/>
</dbReference>
<dbReference type="InterPro" id="IPR014780">
    <property type="entry name" value="tRNA_psdUridine_synth_TruB"/>
</dbReference>
<dbReference type="KEGG" id="tbw:NCTC13354_00347"/>
<keyword evidence="4 5" id="KW-0413">Isomerase</keyword>
<feature type="active site" description="Nucleophile" evidence="5">
    <location>
        <position position="69"/>
    </location>
</feature>
<dbReference type="PANTHER" id="PTHR13767">
    <property type="entry name" value="TRNA-PSEUDOURIDINE SYNTHASE"/>
    <property type="match status" value="1"/>
</dbReference>
<dbReference type="GO" id="GO:1990481">
    <property type="term" value="P:mRNA pseudouridine synthesis"/>
    <property type="evidence" value="ECO:0007669"/>
    <property type="project" value="TreeGrafter"/>
</dbReference>
<dbReference type="EMBL" id="LR134476">
    <property type="protein sequence ID" value="VEI12658.1"/>
    <property type="molecule type" value="Genomic_DNA"/>
</dbReference>
<accession>A0A3S4WFE1</accession>
<dbReference type="InterPro" id="IPR020103">
    <property type="entry name" value="PsdUridine_synth_cat_dom_sf"/>
</dbReference>
<evidence type="ECO:0000256" key="3">
    <source>
        <dbReference type="ARBA" id="ARBA00022694"/>
    </source>
</evidence>
<gene>
    <name evidence="5 8" type="primary">truB</name>
    <name evidence="8" type="ORF">NCTC13354_00347</name>
</gene>
<dbReference type="CDD" id="cd02573">
    <property type="entry name" value="PseudoU_synth_EcTruB"/>
    <property type="match status" value="1"/>
</dbReference>
<feature type="domain" description="tRNA pseudouridylate synthase B C-terminal" evidence="7">
    <location>
        <begin position="215"/>
        <end position="257"/>
    </location>
</feature>
<evidence type="ECO:0000256" key="2">
    <source>
        <dbReference type="ARBA" id="ARBA00005642"/>
    </source>
</evidence>
<keyword evidence="3 5" id="KW-0819">tRNA processing</keyword>
<dbReference type="EC" id="5.4.99.25" evidence="5"/>
<dbReference type="NCBIfam" id="TIGR00431">
    <property type="entry name" value="TruB"/>
    <property type="match status" value="1"/>
</dbReference>
<reference evidence="8 9" key="1">
    <citation type="submission" date="2018-12" db="EMBL/GenBank/DDBJ databases">
        <authorList>
            <consortium name="Pathogen Informatics"/>
        </authorList>
    </citation>
    <scope>NUCLEOTIDE SEQUENCE [LARGE SCALE GENOMIC DNA]</scope>
    <source>
        <strain evidence="8 9">NCTC13354</strain>
    </source>
</reference>
<dbReference type="InterPro" id="IPR002501">
    <property type="entry name" value="PsdUridine_synth_N"/>
</dbReference>
<comment type="similarity">
    <text evidence="2 5">Belongs to the pseudouridine synthase TruB family. Type 1 subfamily.</text>
</comment>
<evidence type="ECO:0000313" key="8">
    <source>
        <dbReference type="EMBL" id="VEI12658.1"/>
    </source>
</evidence>
<dbReference type="Gene3D" id="3.30.2350.10">
    <property type="entry name" value="Pseudouridine synthase"/>
    <property type="match status" value="1"/>
</dbReference>
<dbReference type="Proteomes" id="UP000269542">
    <property type="component" value="Chromosome"/>
</dbReference>
<dbReference type="AlphaFoldDB" id="A0A3S4WFE1"/>
<evidence type="ECO:0000256" key="4">
    <source>
        <dbReference type="ARBA" id="ARBA00023235"/>
    </source>
</evidence>
<keyword evidence="9" id="KW-1185">Reference proteome</keyword>
<dbReference type="GO" id="GO:0031119">
    <property type="term" value="P:tRNA pseudouridine synthesis"/>
    <property type="evidence" value="ECO:0007669"/>
    <property type="project" value="UniProtKB-UniRule"/>
</dbReference>
<evidence type="ECO:0000259" key="6">
    <source>
        <dbReference type="Pfam" id="PF01509"/>
    </source>
</evidence>
<evidence type="ECO:0000256" key="5">
    <source>
        <dbReference type="HAMAP-Rule" id="MF_01080"/>
    </source>
</evidence>
<sequence length="345" mass="36654">MPSGRERNRQRAIARHARVKPWGELPRGLTPSQGVFLIDKDQGVTSHDVVGALRRLGATRQVGHAGTLDPMATGLLVVATGRATKLIQYLVGADKTYEARICLGVGSDTDDADGELRAASPPQASGADVDRALEALTGEIMQVPATVSALKVDGKRAHDLARSGQKVELEARPVRVERFERTSQVEPGVVDVAGAEVPVLEFDVVVTASAGTYVRALARDVGIMLGTEAHLTRLRRTDIGSWNVADAVTVADLKRVVEAGGELAPMSIAQVCRRVFPVVEVTEAEARALGNGIFVDMRKPVSVGSRMERWPAAAFTGEVPVALVSPRAGKLKPDLQLGETTSVPS</sequence>
<evidence type="ECO:0000259" key="7">
    <source>
        <dbReference type="Pfam" id="PF16198"/>
    </source>
</evidence>
<protein>
    <recommendedName>
        <fullName evidence="5">tRNA pseudouridine synthase B</fullName>
        <ecNumber evidence="5">5.4.99.25</ecNumber>
    </recommendedName>
    <alternativeName>
        <fullName evidence="5">tRNA pseudouridine(55) synthase</fullName>
        <shortName evidence="5">Psi55 synthase</shortName>
    </alternativeName>
    <alternativeName>
        <fullName evidence="5">tRNA pseudouridylate synthase</fullName>
    </alternativeName>
    <alternativeName>
        <fullName evidence="5">tRNA-uridine isomerase</fullName>
    </alternativeName>
</protein>
<proteinExistence type="inferred from homology"/>
<dbReference type="Pfam" id="PF16198">
    <property type="entry name" value="TruB_C_2"/>
    <property type="match status" value="1"/>
</dbReference>
<dbReference type="Pfam" id="PF01509">
    <property type="entry name" value="TruB_N"/>
    <property type="match status" value="1"/>
</dbReference>
<evidence type="ECO:0000256" key="1">
    <source>
        <dbReference type="ARBA" id="ARBA00000385"/>
    </source>
</evidence>